<dbReference type="GO" id="GO:0140359">
    <property type="term" value="F:ABC-type transporter activity"/>
    <property type="evidence" value="ECO:0007669"/>
    <property type="project" value="InterPro"/>
</dbReference>
<feature type="transmembrane region" description="Helical" evidence="1">
    <location>
        <begin position="355"/>
        <end position="376"/>
    </location>
</feature>
<evidence type="ECO:0000313" key="2">
    <source>
        <dbReference type="EMBL" id="KPV50951.1"/>
    </source>
</evidence>
<evidence type="ECO:0000256" key="1">
    <source>
        <dbReference type="SAM" id="Phobius"/>
    </source>
</evidence>
<sequence length="392" mass="42169">MFDRIGVIFRKELTDHLRDRRTIITSLFYPLMGPLIVLLVFTVLGQSVAQRTERALELPVAGAENAPALVAFLKQHNVVVQPAPADPQSVVRAGDLDTVLVIQPGFANSFAAEQPAAVQLLQDNSRSSSNVTVERARKLLEQFNEQVAAGRLQTRGVAPQVVQVLAVEDVDLATSQSRGASFLNLLPYFIIFAVFSGGAGLAVDMTAGERERGSLEPLLLNPVPRRDVLLGKLLLVLLVTLVLVAETVLAFGLILNVVPLGTMFGVPLSFSPLALAKIYLLTLPMIVLASSMQMIVAAVTRGPKEAQSYLQLIPLVPALPGLVLAFLPIKPALWAMAIPTFGQQLLINQLMRGEAVSALNVLASTLITLLVGALLLRIALRLYTREAIVFGS</sequence>
<dbReference type="PANTHER" id="PTHR43471">
    <property type="entry name" value="ABC TRANSPORTER PERMEASE"/>
    <property type="match status" value="1"/>
</dbReference>
<name>A0A0P9CZ72_9CHLR</name>
<keyword evidence="3" id="KW-1185">Reference proteome</keyword>
<evidence type="ECO:0000313" key="3">
    <source>
        <dbReference type="Proteomes" id="UP000050509"/>
    </source>
</evidence>
<feature type="transmembrane region" description="Helical" evidence="1">
    <location>
        <begin position="278"/>
        <end position="300"/>
    </location>
</feature>
<accession>A0A0P9CZ72</accession>
<protein>
    <recommendedName>
        <fullName evidence="4">ABC transporter permease</fullName>
    </recommendedName>
</protein>
<dbReference type="PANTHER" id="PTHR43471:SF3">
    <property type="entry name" value="ABC TRANSPORTER PERMEASE PROTEIN NATB"/>
    <property type="match status" value="1"/>
</dbReference>
<dbReference type="AlphaFoldDB" id="A0A0P9CZ72"/>
<keyword evidence="1" id="KW-1133">Transmembrane helix</keyword>
<comment type="caution">
    <text evidence="2">The sequence shown here is derived from an EMBL/GenBank/DDBJ whole genome shotgun (WGS) entry which is preliminary data.</text>
</comment>
<feature type="transmembrane region" description="Helical" evidence="1">
    <location>
        <begin position="21"/>
        <end position="44"/>
    </location>
</feature>
<proteinExistence type="predicted"/>
<dbReference type="Gene3D" id="3.40.1710.10">
    <property type="entry name" value="abc type-2 transporter like domain"/>
    <property type="match status" value="1"/>
</dbReference>
<keyword evidence="1" id="KW-0472">Membrane</keyword>
<organism evidence="2 3">
    <name type="scientific">Kouleothrix aurantiaca</name>
    <dbReference type="NCBI Taxonomy" id="186479"/>
    <lineage>
        <taxon>Bacteria</taxon>
        <taxon>Bacillati</taxon>
        <taxon>Chloroflexota</taxon>
        <taxon>Chloroflexia</taxon>
        <taxon>Chloroflexales</taxon>
        <taxon>Roseiflexineae</taxon>
        <taxon>Roseiflexaceae</taxon>
        <taxon>Kouleothrix</taxon>
    </lineage>
</organism>
<evidence type="ECO:0008006" key="4">
    <source>
        <dbReference type="Google" id="ProtNLM"/>
    </source>
</evidence>
<dbReference type="EMBL" id="LJCR01001141">
    <property type="protein sequence ID" value="KPV50951.1"/>
    <property type="molecule type" value="Genomic_DNA"/>
</dbReference>
<dbReference type="Proteomes" id="UP000050509">
    <property type="component" value="Unassembled WGS sequence"/>
</dbReference>
<dbReference type="GO" id="GO:0005886">
    <property type="term" value="C:plasma membrane"/>
    <property type="evidence" value="ECO:0007669"/>
    <property type="project" value="UniProtKB-SubCell"/>
</dbReference>
<feature type="transmembrane region" description="Helical" evidence="1">
    <location>
        <begin position="185"/>
        <end position="203"/>
    </location>
</feature>
<reference evidence="2 3" key="1">
    <citation type="submission" date="2015-09" db="EMBL/GenBank/DDBJ databases">
        <title>Draft genome sequence of Kouleothrix aurantiaca JCM 19913.</title>
        <authorList>
            <person name="Hemp J."/>
        </authorList>
    </citation>
    <scope>NUCLEOTIDE SEQUENCE [LARGE SCALE GENOMIC DNA]</scope>
    <source>
        <strain evidence="2 3">COM-B</strain>
    </source>
</reference>
<feature type="transmembrane region" description="Helical" evidence="1">
    <location>
        <begin position="233"/>
        <end position="258"/>
    </location>
</feature>
<keyword evidence="1" id="KW-0812">Transmembrane</keyword>
<dbReference type="Pfam" id="PF12679">
    <property type="entry name" value="ABC2_membrane_2"/>
    <property type="match status" value="1"/>
</dbReference>
<gene>
    <name evidence="2" type="ORF">SE17_23995</name>
</gene>
<feature type="transmembrane region" description="Helical" evidence="1">
    <location>
        <begin position="312"/>
        <end position="335"/>
    </location>
</feature>